<accession>A0ABV3FRB7</accession>
<dbReference type="PROSITE" id="PS00107">
    <property type="entry name" value="PROTEIN_KINASE_ATP"/>
    <property type="match status" value="1"/>
</dbReference>
<keyword evidence="5 6" id="KW-0067">ATP-binding</keyword>
<dbReference type="GO" id="GO:0016301">
    <property type="term" value="F:kinase activity"/>
    <property type="evidence" value="ECO:0007669"/>
    <property type="project" value="UniProtKB-KW"/>
</dbReference>
<dbReference type="Pfam" id="PF25873">
    <property type="entry name" value="WHD_MalT"/>
    <property type="match status" value="1"/>
</dbReference>
<dbReference type="RefSeq" id="WP_357782097.1">
    <property type="nucleotide sequence ID" value="NZ_JBFAKC010000004.1"/>
</dbReference>
<dbReference type="InterPro" id="IPR016236">
    <property type="entry name" value="Ser/Thr_kinase_PknK_prd"/>
</dbReference>
<comment type="similarity">
    <text evidence="6">Belongs to the protein kinase superfamily.</text>
</comment>
<dbReference type="PANTHER" id="PTHR43289:SF6">
    <property type="entry name" value="SERINE_THREONINE-PROTEIN KINASE NEKL-3"/>
    <property type="match status" value="1"/>
</dbReference>
<dbReference type="Gene3D" id="3.30.200.20">
    <property type="entry name" value="Phosphorylase Kinase, domain 1"/>
    <property type="match status" value="1"/>
</dbReference>
<dbReference type="PIRSF" id="PIRSF000574">
    <property type="entry name" value="Ser/Thr_PK_PknK_prd"/>
    <property type="match status" value="1"/>
</dbReference>
<dbReference type="SMART" id="SM00220">
    <property type="entry name" value="S_TKc"/>
    <property type="match status" value="1"/>
</dbReference>
<evidence type="ECO:0000313" key="10">
    <source>
        <dbReference type="EMBL" id="MEV0707952.1"/>
    </source>
</evidence>
<dbReference type="Gene3D" id="1.25.40.10">
    <property type="entry name" value="Tetratricopeptide repeat domain"/>
    <property type="match status" value="1"/>
</dbReference>
<name>A0ABV3FRB7_9NOCA</name>
<dbReference type="InterPro" id="IPR017441">
    <property type="entry name" value="Protein_kinase_ATP_BS"/>
</dbReference>
<dbReference type="PANTHER" id="PTHR43289">
    <property type="entry name" value="MITOGEN-ACTIVATED PROTEIN KINASE KINASE KINASE 20-RELATED"/>
    <property type="match status" value="1"/>
</dbReference>
<evidence type="ECO:0000256" key="7">
    <source>
        <dbReference type="PROSITE-ProRule" id="PRU10141"/>
    </source>
</evidence>
<gene>
    <name evidence="10" type="ORF">AB0I48_10340</name>
</gene>
<evidence type="ECO:0000259" key="9">
    <source>
        <dbReference type="PROSITE" id="PS50011"/>
    </source>
</evidence>
<feature type="domain" description="Protein kinase" evidence="9">
    <location>
        <begin position="26"/>
        <end position="284"/>
    </location>
</feature>
<dbReference type="InterPro" id="IPR027417">
    <property type="entry name" value="P-loop_NTPase"/>
</dbReference>
<dbReference type="SUPFAM" id="SSF56112">
    <property type="entry name" value="Protein kinase-like (PK-like)"/>
    <property type="match status" value="1"/>
</dbReference>
<evidence type="ECO:0000256" key="4">
    <source>
        <dbReference type="ARBA" id="ARBA00022777"/>
    </source>
</evidence>
<dbReference type="CDD" id="cd01120">
    <property type="entry name" value="RecA-like_superfamily"/>
    <property type="match status" value="1"/>
</dbReference>
<protein>
    <recommendedName>
        <fullName evidence="6">Serine/threonine-protein kinase PknK</fullName>
        <ecNumber evidence="6">2.7.11.1</ecNumber>
    </recommendedName>
    <alternativeName>
        <fullName evidence="6">Protein kinase K</fullName>
    </alternativeName>
</protein>
<proteinExistence type="inferred from homology"/>
<keyword evidence="1 6" id="KW-0723">Serine/threonine-protein kinase</keyword>
<keyword evidence="3 6" id="KW-0547">Nucleotide-binding</keyword>
<feature type="region of interest" description="Disordered" evidence="8">
    <location>
        <begin position="321"/>
        <end position="344"/>
    </location>
</feature>
<evidence type="ECO:0000256" key="2">
    <source>
        <dbReference type="ARBA" id="ARBA00022679"/>
    </source>
</evidence>
<feature type="binding site" evidence="7">
    <location>
        <position position="55"/>
    </location>
    <ligand>
        <name>ATP</name>
        <dbReference type="ChEBI" id="CHEBI:30616"/>
    </ligand>
</feature>
<dbReference type="PROSITE" id="PS00108">
    <property type="entry name" value="PROTEIN_KINASE_ST"/>
    <property type="match status" value="1"/>
</dbReference>
<comment type="catalytic activity">
    <reaction evidence="6">
        <text>L-threonyl-[protein] + ATP = O-phospho-L-threonyl-[protein] + ADP + H(+)</text>
        <dbReference type="Rhea" id="RHEA:46608"/>
        <dbReference type="Rhea" id="RHEA-COMP:11060"/>
        <dbReference type="Rhea" id="RHEA-COMP:11605"/>
        <dbReference type="ChEBI" id="CHEBI:15378"/>
        <dbReference type="ChEBI" id="CHEBI:30013"/>
        <dbReference type="ChEBI" id="CHEBI:30616"/>
        <dbReference type="ChEBI" id="CHEBI:61977"/>
        <dbReference type="ChEBI" id="CHEBI:456216"/>
        <dbReference type="EC" id="2.7.11.1"/>
    </reaction>
</comment>
<dbReference type="PROSITE" id="PS50011">
    <property type="entry name" value="PROTEIN_KINASE_DOM"/>
    <property type="match status" value="1"/>
</dbReference>
<dbReference type="InterPro" id="IPR041664">
    <property type="entry name" value="AAA_16"/>
</dbReference>
<dbReference type="InterPro" id="IPR008271">
    <property type="entry name" value="Ser/Thr_kinase_AS"/>
</dbReference>
<evidence type="ECO:0000313" key="11">
    <source>
        <dbReference type="Proteomes" id="UP001551695"/>
    </source>
</evidence>
<evidence type="ECO:0000256" key="1">
    <source>
        <dbReference type="ARBA" id="ARBA00022527"/>
    </source>
</evidence>
<dbReference type="InterPro" id="IPR000719">
    <property type="entry name" value="Prot_kinase_dom"/>
</dbReference>
<reference evidence="10 11" key="1">
    <citation type="submission" date="2024-06" db="EMBL/GenBank/DDBJ databases">
        <title>The Natural Products Discovery Center: Release of the First 8490 Sequenced Strains for Exploring Actinobacteria Biosynthetic Diversity.</title>
        <authorList>
            <person name="Kalkreuter E."/>
            <person name="Kautsar S.A."/>
            <person name="Yang D."/>
            <person name="Bader C.D."/>
            <person name="Teijaro C.N."/>
            <person name="Fluegel L."/>
            <person name="Davis C.M."/>
            <person name="Simpson J.R."/>
            <person name="Lauterbach L."/>
            <person name="Steele A.D."/>
            <person name="Gui C."/>
            <person name="Meng S."/>
            <person name="Li G."/>
            <person name="Viehrig K."/>
            <person name="Ye F."/>
            <person name="Su P."/>
            <person name="Kiefer A.F."/>
            <person name="Nichols A."/>
            <person name="Cepeda A.J."/>
            <person name="Yan W."/>
            <person name="Fan B."/>
            <person name="Jiang Y."/>
            <person name="Adhikari A."/>
            <person name="Zheng C.-J."/>
            <person name="Schuster L."/>
            <person name="Cowan T.M."/>
            <person name="Smanski M.J."/>
            <person name="Chevrette M.G."/>
            <person name="De Carvalho L.P.S."/>
            <person name="Shen B."/>
        </authorList>
    </citation>
    <scope>NUCLEOTIDE SEQUENCE [LARGE SCALE GENOMIC DNA]</scope>
    <source>
        <strain evidence="10 11">NPDC050403</strain>
    </source>
</reference>
<dbReference type="Gene3D" id="1.10.510.10">
    <property type="entry name" value="Transferase(Phosphotransferase) domain 1"/>
    <property type="match status" value="1"/>
</dbReference>
<dbReference type="CDD" id="cd14014">
    <property type="entry name" value="STKc_PknB_like"/>
    <property type="match status" value="1"/>
</dbReference>
<dbReference type="SUPFAM" id="SSF52540">
    <property type="entry name" value="P-loop containing nucleoside triphosphate hydrolases"/>
    <property type="match status" value="1"/>
</dbReference>
<comment type="catalytic activity">
    <reaction evidence="6">
        <text>L-seryl-[protein] + ATP = O-phospho-L-seryl-[protein] + ADP + H(+)</text>
        <dbReference type="Rhea" id="RHEA:17989"/>
        <dbReference type="Rhea" id="RHEA-COMP:9863"/>
        <dbReference type="Rhea" id="RHEA-COMP:11604"/>
        <dbReference type="ChEBI" id="CHEBI:15378"/>
        <dbReference type="ChEBI" id="CHEBI:29999"/>
        <dbReference type="ChEBI" id="CHEBI:30616"/>
        <dbReference type="ChEBI" id="CHEBI:83421"/>
        <dbReference type="ChEBI" id="CHEBI:456216"/>
        <dbReference type="EC" id="2.7.11.1"/>
    </reaction>
</comment>
<dbReference type="Proteomes" id="UP001551695">
    <property type="component" value="Unassembled WGS sequence"/>
</dbReference>
<organism evidence="10 11">
    <name type="scientific">Nocardia aurea</name>
    <dbReference type="NCBI Taxonomy" id="2144174"/>
    <lineage>
        <taxon>Bacteria</taxon>
        <taxon>Bacillati</taxon>
        <taxon>Actinomycetota</taxon>
        <taxon>Actinomycetes</taxon>
        <taxon>Mycobacteriales</taxon>
        <taxon>Nocardiaceae</taxon>
        <taxon>Nocardia</taxon>
    </lineage>
</organism>
<evidence type="ECO:0000256" key="8">
    <source>
        <dbReference type="SAM" id="MobiDB-lite"/>
    </source>
</evidence>
<evidence type="ECO:0000256" key="3">
    <source>
        <dbReference type="ARBA" id="ARBA00022741"/>
    </source>
</evidence>
<keyword evidence="2 6" id="KW-0808">Transferase</keyword>
<dbReference type="Gene3D" id="3.40.50.300">
    <property type="entry name" value="P-loop containing nucleotide triphosphate hydrolases"/>
    <property type="match status" value="1"/>
</dbReference>
<dbReference type="EMBL" id="JBFAKC010000004">
    <property type="protein sequence ID" value="MEV0707952.1"/>
    <property type="molecule type" value="Genomic_DNA"/>
</dbReference>
<keyword evidence="4 6" id="KW-0418">Kinase</keyword>
<dbReference type="InterPro" id="IPR059106">
    <property type="entry name" value="WHD_MalT"/>
</dbReference>
<keyword evidence="11" id="KW-1185">Reference proteome</keyword>
<sequence>MVDDGQLRTEGDFAARIATDLKAAGFDDAAEIGRGGFGVVFRCEQPALDRTVAVKVLTADLEAEHLERFLREQRAMGKLSGHPNIVSILFSGVLTAGRPYIVMPFHPRKSLQDSIERDGPLPWGEAVRIGVKVAGALEAAHRAGVLHRDVKPGNILTTEYGEPELTDFGIAHVSGSFVTSTGVITGSPAFTAPEVLKGHAPTALSDVYSLGATLFCLMTGHAAFERRVGEKVVTQFLRITSEPIPDLREHDIPDEACRAIERAMSEEPADRFPSAAALGTHLAEIQQVYGLAVDQMALPSRSRAVDEISEPPRTVASIVETRQASVPSTPRPRPTVVTKFRPPTPSRPLVSRDRLFGMLDDGHRRRLIVIHAPAGFGKSTLTAQWRARLVEQGVAVAWLSIDRDDNNAAWLLAHLVEALRQALPALADELTRLMELHGEDAEPYVLTTLINEVHSEGRQVAFVIDDWHRVVDPAAVAVLGYLLEHGCHHLQFIVTSRNRAGLPMSKMRVHDELVEIGADTLRFTLAEARLFFEGAGGLALDSTDITHLTESTEGWVAAMQLASLSLRDCDDPGELIGSISGSSNTIGDFLAENVLDGLEPRLRTFVLRTSVTRRLSPGLAAELSETPDGPALLAEVEARDLFLSRVDSDPGWLRYHHMFADFLRQRLAREHPEWVADLHRTASRWFAEHQYLREAVDHALAAGDEARAVELVEDDGTRLMEQGRFAIVPGLIAKLPPATVRASPRLQLTTAWAGLLLRNPVGVNTALAQVRALLARGVEDADAVEVEAAVLDAAVRVAGDRVDGVSERLADCLARPELFDPWVVNTAADMATFVAIYRFDYPEAHRLQQWAEAYHRRNRGPFSAMYGHCFDGIAANKELDIRTAQNSFRKAIQVARNSGGSGSHSARTAGALLGELLFDVGEIDAAEQLLDEGYSVLGTEGAMVDAIAASYGTGARIKALRGDLDTARRYLEEGRRIADEQSLPRLRARVDNDGLLAGLTDTEPAPDPMPPSDTDGIALLTAEFREESAIRRLLARHSTTAAALACERARRLVDRIARMPRPRALLRARLLLITCLAATEERDEAERILRPLVDRCAELGLVGILRFGDPRIRDVLRDMTADGTDSWPSDFVRRVLAPLS</sequence>
<dbReference type="Pfam" id="PF13191">
    <property type="entry name" value="AAA_16"/>
    <property type="match status" value="1"/>
</dbReference>
<dbReference type="InterPro" id="IPR011990">
    <property type="entry name" value="TPR-like_helical_dom_sf"/>
</dbReference>
<dbReference type="EC" id="2.7.11.1" evidence="6"/>
<dbReference type="Pfam" id="PF00069">
    <property type="entry name" value="Pkinase"/>
    <property type="match status" value="1"/>
</dbReference>
<evidence type="ECO:0000256" key="5">
    <source>
        <dbReference type="ARBA" id="ARBA00022840"/>
    </source>
</evidence>
<comment type="caution">
    <text evidence="10">The sequence shown here is derived from an EMBL/GenBank/DDBJ whole genome shotgun (WGS) entry which is preliminary data.</text>
</comment>
<evidence type="ECO:0000256" key="6">
    <source>
        <dbReference type="PIRNR" id="PIRNR000574"/>
    </source>
</evidence>
<dbReference type="InterPro" id="IPR011009">
    <property type="entry name" value="Kinase-like_dom_sf"/>
</dbReference>